<proteinExistence type="predicted"/>
<keyword evidence="3" id="KW-1185">Reference proteome</keyword>
<feature type="region of interest" description="Disordered" evidence="1">
    <location>
        <begin position="25"/>
        <end position="63"/>
    </location>
</feature>
<name>A0A9N8HKQ3_9STRA</name>
<accession>A0A9N8HKQ3</accession>
<dbReference type="AlphaFoldDB" id="A0A9N8HKQ3"/>
<sequence length="200" mass="21889">MNSDTSDDDFELTKIVEQRIAEAVEEQTNSQVIREHNHPVNRQHPREDLTALSPCNNTKSHESDGFDLMEIVAQRAADARVAIDSEQAQEPGFPKSNNQASHPLGSLMGVIGEQEHDNIPSSSIGMASLRLNHNAIAEFLPPGAYPVDGTITRLQEEDGSSGSDNEGENWEEENVQAITYPINHQGMRSLCVNGSHCTAC</sequence>
<reference evidence="2" key="1">
    <citation type="submission" date="2020-06" db="EMBL/GenBank/DDBJ databases">
        <authorList>
            <consortium name="Plant Systems Biology data submission"/>
        </authorList>
    </citation>
    <scope>NUCLEOTIDE SEQUENCE</scope>
    <source>
        <strain evidence="2">D6</strain>
    </source>
</reference>
<evidence type="ECO:0000313" key="3">
    <source>
        <dbReference type="Proteomes" id="UP001153069"/>
    </source>
</evidence>
<protein>
    <submittedName>
        <fullName evidence="2">Uncharacterized protein</fullName>
    </submittedName>
</protein>
<dbReference type="EMBL" id="CAICTM010000750">
    <property type="protein sequence ID" value="CAB9515965.1"/>
    <property type="molecule type" value="Genomic_DNA"/>
</dbReference>
<feature type="compositionally biased region" description="Basic and acidic residues" evidence="1">
    <location>
        <begin position="33"/>
        <end position="49"/>
    </location>
</feature>
<evidence type="ECO:0000256" key="1">
    <source>
        <dbReference type="SAM" id="MobiDB-lite"/>
    </source>
</evidence>
<gene>
    <name evidence="2" type="ORF">SEMRO_751_G197070.1</name>
</gene>
<comment type="caution">
    <text evidence="2">The sequence shown here is derived from an EMBL/GenBank/DDBJ whole genome shotgun (WGS) entry which is preliminary data.</text>
</comment>
<dbReference type="Proteomes" id="UP001153069">
    <property type="component" value="Unassembled WGS sequence"/>
</dbReference>
<evidence type="ECO:0000313" key="2">
    <source>
        <dbReference type="EMBL" id="CAB9515965.1"/>
    </source>
</evidence>
<organism evidence="2 3">
    <name type="scientific">Seminavis robusta</name>
    <dbReference type="NCBI Taxonomy" id="568900"/>
    <lineage>
        <taxon>Eukaryota</taxon>
        <taxon>Sar</taxon>
        <taxon>Stramenopiles</taxon>
        <taxon>Ochrophyta</taxon>
        <taxon>Bacillariophyta</taxon>
        <taxon>Bacillariophyceae</taxon>
        <taxon>Bacillariophycidae</taxon>
        <taxon>Naviculales</taxon>
        <taxon>Naviculaceae</taxon>
        <taxon>Seminavis</taxon>
    </lineage>
</organism>